<evidence type="ECO:0000313" key="2">
    <source>
        <dbReference type="EMBL" id="GEN32480.1"/>
    </source>
</evidence>
<gene>
    <name evidence="2" type="ORF">CQU01_27180</name>
</gene>
<feature type="transmembrane region" description="Helical" evidence="1">
    <location>
        <begin position="40"/>
        <end position="63"/>
    </location>
</feature>
<dbReference type="RefSeq" id="WP_146938813.1">
    <property type="nucleotide sequence ID" value="NZ_BJXW01000045.1"/>
</dbReference>
<keyword evidence="3" id="KW-1185">Reference proteome</keyword>
<reference evidence="2 3" key="1">
    <citation type="submission" date="2019-07" db="EMBL/GenBank/DDBJ databases">
        <title>Whole genome shotgun sequence of Cerasibacillus quisquiliarum NBRC 102429.</title>
        <authorList>
            <person name="Hosoyama A."/>
            <person name="Uohara A."/>
            <person name="Ohji S."/>
            <person name="Ichikawa N."/>
        </authorList>
    </citation>
    <scope>NUCLEOTIDE SEQUENCE [LARGE SCALE GENOMIC DNA]</scope>
    <source>
        <strain evidence="2 3">NBRC 102429</strain>
    </source>
</reference>
<name>A0A511V0P4_9BACI</name>
<evidence type="ECO:0000256" key="1">
    <source>
        <dbReference type="SAM" id="Phobius"/>
    </source>
</evidence>
<accession>A0A511V0P4</accession>
<keyword evidence="1" id="KW-0812">Transmembrane</keyword>
<dbReference type="AlphaFoldDB" id="A0A511V0P4"/>
<keyword evidence="1" id="KW-0472">Membrane</keyword>
<organism evidence="2 3">
    <name type="scientific">Cerasibacillus quisquiliarum</name>
    <dbReference type="NCBI Taxonomy" id="227865"/>
    <lineage>
        <taxon>Bacteria</taxon>
        <taxon>Bacillati</taxon>
        <taxon>Bacillota</taxon>
        <taxon>Bacilli</taxon>
        <taxon>Bacillales</taxon>
        <taxon>Bacillaceae</taxon>
        <taxon>Cerasibacillus</taxon>
    </lineage>
</organism>
<sequence length="181" mass="21018">MKKPVPFYSEMTKGKNAFTLFIDPETKEVFRANHKSINQIFYWIAFVLILALLRAVKVIPITYEHPVTLFAFTLVTIVIGMGIGISFYKGTIGELRPLDISTESIKDYMQDGKKHYRNELLMAALLFAISIIFTVLFLIYLSFIWLIASFFSFLILGCIICNISFIRYQILFRNKLEFDKE</sequence>
<protein>
    <submittedName>
        <fullName evidence="2">Uncharacterized protein</fullName>
    </submittedName>
</protein>
<proteinExistence type="predicted"/>
<dbReference type="Proteomes" id="UP000321491">
    <property type="component" value="Unassembled WGS sequence"/>
</dbReference>
<feature type="transmembrane region" description="Helical" evidence="1">
    <location>
        <begin position="120"/>
        <end position="140"/>
    </location>
</feature>
<evidence type="ECO:0000313" key="3">
    <source>
        <dbReference type="Proteomes" id="UP000321491"/>
    </source>
</evidence>
<comment type="caution">
    <text evidence="2">The sequence shown here is derived from an EMBL/GenBank/DDBJ whole genome shotgun (WGS) entry which is preliminary data.</text>
</comment>
<keyword evidence="1" id="KW-1133">Transmembrane helix</keyword>
<feature type="transmembrane region" description="Helical" evidence="1">
    <location>
        <begin position="69"/>
        <end position="88"/>
    </location>
</feature>
<dbReference type="EMBL" id="BJXW01000045">
    <property type="protein sequence ID" value="GEN32480.1"/>
    <property type="molecule type" value="Genomic_DNA"/>
</dbReference>
<feature type="transmembrane region" description="Helical" evidence="1">
    <location>
        <begin position="146"/>
        <end position="166"/>
    </location>
</feature>
<dbReference type="OrthoDB" id="2988716at2"/>